<accession>A0A7S3V1M7</accession>
<keyword evidence="4" id="KW-0378">Hydrolase</keyword>
<dbReference type="PANTHER" id="PTHR39188">
    <property type="entry name" value="MEMBRANE-ASSOCIATED ZINC METALLOPROTEASE M50B"/>
    <property type="match status" value="1"/>
</dbReference>
<reference evidence="8" key="1">
    <citation type="submission" date="2021-01" db="EMBL/GenBank/DDBJ databases">
        <authorList>
            <person name="Corre E."/>
            <person name="Pelletier E."/>
            <person name="Niang G."/>
            <person name="Scheremetjew M."/>
            <person name="Finn R."/>
            <person name="Kale V."/>
            <person name="Holt S."/>
            <person name="Cochrane G."/>
            <person name="Meng A."/>
            <person name="Brown T."/>
            <person name="Cohen L."/>
        </authorList>
    </citation>
    <scope>NUCLEOTIDE SEQUENCE</scope>
    <source>
        <strain evidence="8">GSBS06</strain>
    </source>
</reference>
<dbReference type="CDD" id="cd06160">
    <property type="entry name" value="S2P-M50_like_2"/>
    <property type="match status" value="1"/>
</dbReference>
<keyword evidence="3" id="KW-0645">Protease</keyword>
<dbReference type="GO" id="GO:0008237">
    <property type="term" value="F:metallopeptidase activity"/>
    <property type="evidence" value="ECO:0007669"/>
    <property type="project" value="UniProtKB-KW"/>
</dbReference>
<feature type="transmembrane region" description="Helical" evidence="7">
    <location>
        <begin position="280"/>
        <end position="297"/>
    </location>
</feature>
<keyword evidence="7" id="KW-0472">Membrane</keyword>
<dbReference type="PANTHER" id="PTHR39188:SF3">
    <property type="entry name" value="STAGE IV SPORULATION PROTEIN FB"/>
    <property type="match status" value="1"/>
</dbReference>
<evidence type="ECO:0000256" key="2">
    <source>
        <dbReference type="ARBA" id="ARBA00007931"/>
    </source>
</evidence>
<dbReference type="GO" id="GO:0006508">
    <property type="term" value="P:proteolysis"/>
    <property type="evidence" value="ECO:0007669"/>
    <property type="project" value="UniProtKB-KW"/>
</dbReference>
<name>A0A7S3V1M7_9STRA</name>
<keyword evidence="6" id="KW-0482">Metalloprotease</keyword>
<feature type="transmembrane region" description="Helical" evidence="7">
    <location>
        <begin position="197"/>
        <end position="218"/>
    </location>
</feature>
<comment type="cofactor">
    <cofactor evidence="1">
        <name>Zn(2+)</name>
        <dbReference type="ChEBI" id="CHEBI:29105"/>
    </cofactor>
</comment>
<evidence type="ECO:0000256" key="6">
    <source>
        <dbReference type="ARBA" id="ARBA00023049"/>
    </source>
</evidence>
<sequence>MKHLSRLGIATLRGPPVSVSVSVSPGLRVQNVLRQNAFTRNNWQLDFNSGCRNFLNRTYKGIVPLHSISAVQFSTGPPRSSDQEENKVTKSRIDTSKIVGLGGAAALLWGKAKWVLVAAKLTKFSSVISMAATTGAYSLFFGLPFAVGMVGQIALHEAGHALAMKKLGIPFSPAVFVPFMGASIGMKERPKNISDDIFISISGPVLGGLTAFGISVVGINTDSQLLIALADFGYMINLFNLLPIGALDGGHIAGGLNRWTLVAGMGIGGAMIYQGVINNPIFYLVMISGAFTTWSRFFGSQDHLNPYYYKMNNGQRAFWTISYFGLIALLAVAMQINNKYKKSVKQMRKESNTGEQDVESMGYKIEQFADAWGKDDPYMTNGSNQSLDDVEKEFMKSYFGDRPSNEI</sequence>
<evidence type="ECO:0000256" key="7">
    <source>
        <dbReference type="SAM" id="Phobius"/>
    </source>
</evidence>
<feature type="transmembrane region" description="Helical" evidence="7">
    <location>
        <begin position="136"/>
        <end position="155"/>
    </location>
</feature>
<evidence type="ECO:0000256" key="4">
    <source>
        <dbReference type="ARBA" id="ARBA00022801"/>
    </source>
</evidence>
<proteinExistence type="inferred from homology"/>
<keyword evidence="7" id="KW-1133">Transmembrane helix</keyword>
<keyword evidence="7" id="KW-0812">Transmembrane</keyword>
<comment type="similarity">
    <text evidence="2">Belongs to the peptidase M50B family.</text>
</comment>
<evidence type="ECO:0000256" key="5">
    <source>
        <dbReference type="ARBA" id="ARBA00022833"/>
    </source>
</evidence>
<keyword evidence="5" id="KW-0862">Zinc</keyword>
<evidence type="ECO:0008006" key="9">
    <source>
        <dbReference type="Google" id="ProtNLM"/>
    </source>
</evidence>
<dbReference type="AlphaFoldDB" id="A0A7S3V1M7"/>
<evidence type="ECO:0000256" key="1">
    <source>
        <dbReference type="ARBA" id="ARBA00001947"/>
    </source>
</evidence>
<gene>
    <name evidence="8" type="ORF">ASTO00021_LOCUS15566</name>
</gene>
<protein>
    <recommendedName>
        <fullName evidence="9">Peptidase M50 domain-containing protein</fullName>
    </recommendedName>
</protein>
<feature type="transmembrane region" description="Helical" evidence="7">
    <location>
        <begin position="317"/>
        <end position="337"/>
    </location>
</feature>
<feature type="transmembrane region" description="Helical" evidence="7">
    <location>
        <begin position="167"/>
        <end position="185"/>
    </location>
</feature>
<evidence type="ECO:0000313" key="8">
    <source>
        <dbReference type="EMBL" id="CAE0445553.1"/>
    </source>
</evidence>
<organism evidence="8">
    <name type="scientific">Aplanochytrium stocchinoi</name>
    <dbReference type="NCBI Taxonomy" id="215587"/>
    <lineage>
        <taxon>Eukaryota</taxon>
        <taxon>Sar</taxon>
        <taxon>Stramenopiles</taxon>
        <taxon>Bigyra</taxon>
        <taxon>Labyrinthulomycetes</taxon>
        <taxon>Thraustochytrida</taxon>
        <taxon>Thraustochytriidae</taxon>
        <taxon>Aplanochytrium</taxon>
    </lineage>
</organism>
<dbReference type="EMBL" id="HBIN01020377">
    <property type="protein sequence ID" value="CAE0445553.1"/>
    <property type="molecule type" value="Transcribed_RNA"/>
</dbReference>
<evidence type="ECO:0000256" key="3">
    <source>
        <dbReference type="ARBA" id="ARBA00022670"/>
    </source>
</evidence>